<organism evidence="2 3">
    <name type="scientific">Suillus placidus</name>
    <dbReference type="NCBI Taxonomy" id="48579"/>
    <lineage>
        <taxon>Eukaryota</taxon>
        <taxon>Fungi</taxon>
        <taxon>Dikarya</taxon>
        <taxon>Basidiomycota</taxon>
        <taxon>Agaricomycotina</taxon>
        <taxon>Agaricomycetes</taxon>
        <taxon>Agaricomycetidae</taxon>
        <taxon>Boletales</taxon>
        <taxon>Suillineae</taxon>
        <taxon>Suillaceae</taxon>
        <taxon>Suillus</taxon>
    </lineage>
</organism>
<name>A0A9P6ZWW0_9AGAM</name>
<sequence>MSEQKAESPVSPTRRWSPTLFWEAVRRILPRPPVNGRSFESGPDALDQPWMDILHHLAASQPVTSHETDELIYLHPTDDLPDLSGQIKDKGAFPDSIGGFSDVWKCFWIEKNMKVAVKAIRIHGDVKDREKKSRRLCREAEIWATLEDEHILPLLGLTWGFGPLPALVCPWVENGPLYSYLELKHGDLSLGSRFRILQGLVSAVSYLHSKEVVHGDITGSNILIDERGEPILSDFGLSFLDVELTGTSYFTSCKPGNVRWAAPELLIPLQDGYPCRACASQPAMLWYQIANIMLTPRQVLSGRVPYDIWTDYMVISEKFKGKEPPRLPEPPIDDCHWEFMRRCWRKKEERSVTVKDIAEFIKRELDYARKL</sequence>
<dbReference type="AlphaFoldDB" id="A0A9P6ZWW0"/>
<protein>
    <submittedName>
        <fullName evidence="2">Kinase-like domain-containing protein</fullName>
    </submittedName>
</protein>
<dbReference type="PANTHER" id="PTHR44329">
    <property type="entry name" value="SERINE/THREONINE-PROTEIN KINASE TNNI3K-RELATED"/>
    <property type="match status" value="1"/>
</dbReference>
<dbReference type="GO" id="GO:0004674">
    <property type="term" value="F:protein serine/threonine kinase activity"/>
    <property type="evidence" value="ECO:0007669"/>
    <property type="project" value="TreeGrafter"/>
</dbReference>
<dbReference type="SUPFAM" id="SSF56112">
    <property type="entry name" value="Protein kinase-like (PK-like)"/>
    <property type="match status" value="1"/>
</dbReference>
<proteinExistence type="predicted"/>
<gene>
    <name evidence="2" type="ORF">EV702DRAFT_1219830</name>
</gene>
<dbReference type="InterPro" id="IPR011009">
    <property type="entry name" value="Kinase-like_dom_sf"/>
</dbReference>
<dbReference type="InterPro" id="IPR000719">
    <property type="entry name" value="Prot_kinase_dom"/>
</dbReference>
<feature type="domain" description="Protein kinase" evidence="1">
    <location>
        <begin position="89"/>
        <end position="361"/>
    </location>
</feature>
<dbReference type="OrthoDB" id="346907at2759"/>
<dbReference type="EMBL" id="JABBWD010000016">
    <property type="protein sequence ID" value="KAG1778255.1"/>
    <property type="molecule type" value="Genomic_DNA"/>
</dbReference>
<reference evidence="2" key="1">
    <citation type="journal article" date="2020" name="New Phytol.">
        <title>Comparative genomics reveals dynamic genome evolution in host specialist ectomycorrhizal fungi.</title>
        <authorList>
            <person name="Lofgren L.A."/>
            <person name="Nguyen N.H."/>
            <person name="Vilgalys R."/>
            <person name="Ruytinx J."/>
            <person name="Liao H.L."/>
            <person name="Branco S."/>
            <person name="Kuo A."/>
            <person name="LaButti K."/>
            <person name="Lipzen A."/>
            <person name="Andreopoulos W."/>
            <person name="Pangilinan J."/>
            <person name="Riley R."/>
            <person name="Hundley H."/>
            <person name="Na H."/>
            <person name="Barry K."/>
            <person name="Grigoriev I.V."/>
            <person name="Stajich J.E."/>
            <person name="Kennedy P.G."/>
        </authorList>
    </citation>
    <scope>NUCLEOTIDE SEQUENCE</scope>
    <source>
        <strain evidence="2">DOB743</strain>
    </source>
</reference>
<dbReference type="GO" id="GO:0005524">
    <property type="term" value="F:ATP binding"/>
    <property type="evidence" value="ECO:0007669"/>
    <property type="project" value="InterPro"/>
</dbReference>
<keyword evidence="2" id="KW-0808">Transferase</keyword>
<dbReference type="PROSITE" id="PS50011">
    <property type="entry name" value="PROTEIN_KINASE_DOM"/>
    <property type="match status" value="1"/>
</dbReference>
<dbReference type="Proteomes" id="UP000714275">
    <property type="component" value="Unassembled WGS sequence"/>
</dbReference>
<dbReference type="InterPro" id="IPR051681">
    <property type="entry name" value="Ser/Thr_Kinases-Pseudokinases"/>
</dbReference>
<dbReference type="Gene3D" id="1.10.510.10">
    <property type="entry name" value="Transferase(Phosphotransferase) domain 1"/>
    <property type="match status" value="1"/>
</dbReference>
<comment type="caution">
    <text evidence="2">The sequence shown here is derived from an EMBL/GenBank/DDBJ whole genome shotgun (WGS) entry which is preliminary data.</text>
</comment>
<evidence type="ECO:0000259" key="1">
    <source>
        <dbReference type="PROSITE" id="PS50011"/>
    </source>
</evidence>
<accession>A0A9P6ZWW0</accession>
<dbReference type="PROSITE" id="PS00109">
    <property type="entry name" value="PROTEIN_KINASE_TYR"/>
    <property type="match status" value="1"/>
</dbReference>
<dbReference type="Pfam" id="PF07714">
    <property type="entry name" value="PK_Tyr_Ser-Thr"/>
    <property type="match status" value="1"/>
</dbReference>
<keyword evidence="3" id="KW-1185">Reference proteome</keyword>
<dbReference type="InterPro" id="IPR001245">
    <property type="entry name" value="Ser-Thr/Tyr_kinase_cat_dom"/>
</dbReference>
<evidence type="ECO:0000313" key="3">
    <source>
        <dbReference type="Proteomes" id="UP000714275"/>
    </source>
</evidence>
<evidence type="ECO:0000313" key="2">
    <source>
        <dbReference type="EMBL" id="KAG1778255.1"/>
    </source>
</evidence>
<dbReference type="InterPro" id="IPR008266">
    <property type="entry name" value="Tyr_kinase_AS"/>
</dbReference>
<keyword evidence="2" id="KW-0418">Kinase</keyword>